<feature type="signal peptide" evidence="13">
    <location>
        <begin position="1"/>
        <end position="27"/>
    </location>
</feature>
<evidence type="ECO:0000256" key="12">
    <source>
        <dbReference type="SAM" id="MobiDB-lite"/>
    </source>
</evidence>
<comment type="subcellular location">
    <subcellularLocation>
        <location evidence="2">Secreted</location>
    </subcellularLocation>
</comment>
<keyword evidence="6 13" id="KW-0732">Signal</keyword>
<accession>A0AAV9B596</accession>
<dbReference type="InterPro" id="IPR044965">
    <property type="entry name" value="Glyco_hydro_17_plant"/>
</dbReference>
<dbReference type="GO" id="GO:0005576">
    <property type="term" value="C:extracellular region"/>
    <property type="evidence" value="ECO:0007669"/>
    <property type="project" value="UniProtKB-SubCell"/>
</dbReference>
<dbReference type="AlphaFoldDB" id="A0AAV9B596"/>
<keyword evidence="9 11" id="KW-0326">Glycosidase</keyword>
<evidence type="ECO:0000313" key="15">
    <source>
        <dbReference type="EMBL" id="KAK1271494.1"/>
    </source>
</evidence>
<dbReference type="InterPro" id="IPR012946">
    <property type="entry name" value="X8"/>
</dbReference>
<reference evidence="15" key="1">
    <citation type="journal article" date="2023" name="Nat. Commun.">
        <title>Diploid and tetraploid genomes of Acorus and the evolution of monocots.</title>
        <authorList>
            <person name="Ma L."/>
            <person name="Liu K.W."/>
            <person name="Li Z."/>
            <person name="Hsiao Y.Y."/>
            <person name="Qi Y."/>
            <person name="Fu T."/>
            <person name="Tang G.D."/>
            <person name="Zhang D."/>
            <person name="Sun W.H."/>
            <person name="Liu D.K."/>
            <person name="Li Y."/>
            <person name="Chen G.Z."/>
            <person name="Liu X.D."/>
            <person name="Liao X.Y."/>
            <person name="Jiang Y.T."/>
            <person name="Yu X."/>
            <person name="Hao Y."/>
            <person name="Huang J."/>
            <person name="Zhao X.W."/>
            <person name="Ke S."/>
            <person name="Chen Y.Y."/>
            <person name="Wu W.L."/>
            <person name="Hsu J.L."/>
            <person name="Lin Y.F."/>
            <person name="Huang M.D."/>
            <person name="Li C.Y."/>
            <person name="Huang L."/>
            <person name="Wang Z.W."/>
            <person name="Zhao X."/>
            <person name="Zhong W.Y."/>
            <person name="Peng D.H."/>
            <person name="Ahmad S."/>
            <person name="Lan S."/>
            <person name="Zhang J.S."/>
            <person name="Tsai W.C."/>
            <person name="Van de Peer Y."/>
            <person name="Liu Z.J."/>
        </authorList>
    </citation>
    <scope>NUCLEOTIDE SEQUENCE</scope>
    <source>
        <strain evidence="15">SCP</strain>
    </source>
</reference>
<sequence length="454" mass="48540">MITFKPLTKPLLLVLLTIASAASTALSIGVNYGTLADNLPPPPQVAAFLKQRTYIDRVKLFSPDPALLRAFAGTGIAVTVTAANGDIPALARSPSAASAWVSANLIPFVPATNITRVAVGNEILATGDRVLISLLLRSMRSLSAAISAAGLHIQVSTPHSLGILSVSEPPSSGRFRRGYDRAIIGPILDYHRKTKTPFLINPYPYFGFAPKTLNYALFKPNPGVFDAVTGINYTNMFDAQMDAVYTAMKRLGYGDVDIVVAETGWPSAGDPDQTAVNVENAMSYNGNLIRHVSSGRGTPLMPNRRFETYIFALFNENLKPSTSERNFGLFKPDLTPVYDVGVLREASGGGPTPTTTPTPTPAPKGGKKWCVARGDASAGDLQSNIDYACAHGADCKSIQSGGACYQPDTLLSHASYAMNSYYQISGRNDFDCDFAKTGLITTVDPSTRFCLGRK</sequence>
<dbReference type="InterPro" id="IPR000490">
    <property type="entry name" value="Glyco_hydro_17"/>
</dbReference>
<dbReference type="FunFam" id="3.20.20.80:FF:000005">
    <property type="entry name" value="Glucan endo-1,3-beta-glucosidase 14"/>
    <property type="match status" value="1"/>
</dbReference>
<dbReference type="EC" id="3.2.1.39" evidence="4"/>
<dbReference type="InterPro" id="IPR017853">
    <property type="entry name" value="GH"/>
</dbReference>
<protein>
    <recommendedName>
        <fullName evidence="4">glucan endo-1,3-beta-D-glucosidase</fullName>
        <ecNumber evidence="4">3.2.1.39</ecNumber>
    </recommendedName>
</protein>
<feature type="domain" description="X8" evidence="14">
    <location>
        <begin position="368"/>
        <end position="452"/>
    </location>
</feature>
<evidence type="ECO:0000256" key="8">
    <source>
        <dbReference type="ARBA" id="ARBA00023157"/>
    </source>
</evidence>
<dbReference type="PROSITE" id="PS00587">
    <property type="entry name" value="GLYCOSYL_HYDROL_F17"/>
    <property type="match status" value="1"/>
</dbReference>
<evidence type="ECO:0000256" key="11">
    <source>
        <dbReference type="RuleBase" id="RU004336"/>
    </source>
</evidence>
<evidence type="ECO:0000256" key="10">
    <source>
        <dbReference type="RuleBase" id="RU004335"/>
    </source>
</evidence>
<keyword evidence="8" id="KW-1015">Disulfide bond</keyword>
<dbReference type="GO" id="GO:0042973">
    <property type="term" value="F:glucan endo-1,3-beta-D-glucosidase activity"/>
    <property type="evidence" value="ECO:0007669"/>
    <property type="project" value="UniProtKB-EC"/>
</dbReference>
<dbReference type="Pfam" id="PF07983">
    <property type="entry name" value="X8"/>
    <property type="match status" value="1"/>
</dbReference>
<feature type="region of interest" description="Disordered" evidence="12">
    <location>
        <begin position="344"/>
        <end position="366"/>
    </location>
</feature>
<evidence type="ECO:0000259" key="14">
    <source>
        <dbReference type="SMART" id="SM00768"/>
    </source>
</evidence>
<comment type="similarity">
    <text evidence="3 10">Belongs to the glycosyl hydrolase 17 family.</text>
</comment>
<proteinExistence type="inferred from homology"/>
<evidence type="ECO:0000256" key="4">
    <source>
        <dbReference type="ARBA" id="ARBA00012780"/>
    </source>
</evidence>
<keyword evidence="5" id="KW-0964">Secreted</keyword>
<evidence type="ECO:0000256" key="9">
    <source>
        <dbReference type="ARBA" id="ARBA00023295"/>
    </source>
</evidence>
<comment type="caution">
    <text evidence="15">The sequence shown here is derived from an EMBL/GenBank/DDBJ whole genome shotgun (WGS) entry which is preliminary data.</text>
</comment>
<dbReference type="Gene3D" id="3.20.20.80">
    <property type="entry name" value="Glycosidases"/>
    <property type="match status" value="1"/>
</dbReference>
<evidence type="ECO:0000256" key="1">
    <source>
        <dbReference type="ARBA" id="ARBA00000382"/>
    </source>
</evidence>
<dbReference type="GO" id="GO:0005975">
    <property type="term" value="P:carbohydrate metabolic process"/>
    <property type="evidence" value="ECO:0007669"/>
    <property type="project" value="InterPro"/>
</dbReference>
<organism evidence="15 16">
    <name type="scientific">Acorus gramineus</name>
    <name type="common">Dwarf sweet flag</name>
    <dbReference type="NCBI Taxonomy" id="55184"/>
    <lineage>
        <taxon>Eukaryota</taxon>
        <taxon>Viridiplantae</taxon>
        <taxon>Streptophyta</taxon>
        <taxon>Embryophyta</taxon>
        <taxon>Tracheophyta</taxon>
        <taxon>Spermatophyta</taxon>
        <taxon>Magnoliopsida</taxon>
        <taxon>Liliopsida</taxon>
        <taxon>Acoraceae</taxon>
        <taxon>Acorus</taxon>
    </lineage>
</organism>
<gene>
    <name evidence="15" type="ORF">QJS04_geneDACA021623</name>
</gene>
<evidence type="ECO:0000256" key="2">
    <source>
        <dbReference type="ARBA" id="ARBA00004613"/>
    </source>
</evidence>
<dbReference type="Gene3D" id="1.20.58.1040">
    <property type="match status" value="1"/>
</dbReference>
<evidence type="ECO:0000313" key="16">
    <source>
        <dbReference type="Proteomes" id="UP001179952"/>
    </source>
</evidence>
<dbReference type="PANTHER" id="PTHR32227">
    <property type="entry name" value="GLUCAN ENDO-1,3-BETA-GLUCOSIDASE BG1-RELATED-RELATED"/>
    <property type="match status" value="1"/>
</dbReference>
<evidence type="ECO:0000256" key="6">
    <source>
        <dbReference type="ARBA" id="ARBA00022729"/>
    </source>
</evidence>
<dbReference type="EMBL" id="JAUJYN010000005">
    <property type="protein sequence ID" value="KAK1271494.1"/>
    <property type="molecule type" value="Genomic_DNA"/>
</dbReference>
<evidence type="ECO:0000256" key="7">
    <source>
        <dbReference type="ARBA" id="ARBA00022801"/>
    </source>
</evidence>
<reference evidence="15" key="2">
    <citation type="submission" date="2023-06" db="EMBL/GenBank/DDBJ databases">
        <authorList>
            <person name="Ma L."/>
            <person name="Liu K.-W."/>
            <person name="Li Z."/>
            <person name="Hsiao Y.-Y."/>
            <person name="Qi Y."/>
            <person name="Fu T."/>
            <person name="Tang G."/>
            <person name="Zhang D."/>
            <person name="Sun W.-H."/>
            <person name="Liu D.-K."/>
            <person name="Li Y."/>
            <person name="Chen G.-Z."/>
            <person name="Liu X.-D."/>
            <person name="Liao X.-Y."/>
            <person name="Jiang Y.-T."/>
            <person name="Yu X."/>
            <person name="Hao Y."/>
            <person name="Huang J."/>
            <person name="Zhao X.-W."/>
            <person name="Ke S."/>
            <person name="Chen Y.-Y."/>
            <person name="Wu W.-L."/>
            <person name="Hsu J.-L."/>
            <person name="Lin Y.-F."/>
            <person name="Huang M.-D."/>
            <person name="Li C.-Y."/>
            <person name="Huang L."/>
            <person name="Wang Z.-W."/>
            <person name="Zhao X."/>
            <person name="Zhong W.-Y."/>
            <person name="Peng D.-H."/>
            <person name="Ahmad S."/>
            <person name="Lan S."/>
            <person name="Zhang J.-S."/>
            <person name="Tsai W.-C."/>
            <person name="Van De Peer Y."/>
            <person name="Liu Z.-J."/>
        </authorList>
    </citation>
    <scope>NUCLEOTIDE SEQUENCE</scope>
    <source>
        <strain evidence="15">SCP</strain>
        <tissue evidence="15">Leaves</tissue>
    </source>
</reference>
<comment type="catalytic activity">
    <reaction evidence="1">
        <text>Hydrolysis of (1-&gt;3)-beta-D-glucosidic linkages in (1-&gt;3)-beta-D-glucans.</text>
        <dbReference type="EC" id="3.2.1.39"/>
    </reaction>
</comment>
<feature type="chain" id="PRO_5043373032" description="glucan endo-1,3-beta-D-glucosidase" evidence="13">
    <location>
        <begin position="28"/>
        <end position="454"/>
    </location>
</feature>
<dbReference type="SMART" id="SM00768">
    <property type="entry name" value="X8"/>
    <property type="match status" value="1"/>
</dbReference>
<keyword evidence="16" id="KW-1185">Reference proteome</keyword>
<evidence type="ECO:0000256" key="13">
    <source>
        <dbReference type="SAM" id="SignalP"/>
    </source>
</evidence>
<keyword evidence="7 11" id="KW-0378">Hydrolase</keyword>
<dbReference type="Proteomes" id="UP001179952">
    <property type="component" value="Unassembled WGS sequence"/>
</dbReference>
<dbReference type="SUPFAM" id="SSF51445">
    <property type="entry name" value="(Trans)glycosidases"/>
    <property type="match status" value="1"/>
</dbReference>
<dbReference type="FunFam" id="1.20.58.1040:FF:000003">
    <property type="entry name" value="glucan endo-1,3-beta-glucosidase 7"/>
    <property type="match status" value="1"/>
</dbReference>
<name>A0AAV9B596_ACOGR</name>
<dbReference type="Pfam" id="PF00332">
    <property type="entry name" value="Glyco_hydro_17"/>
    <property type="match status" value="1"/>
</dbReference>
<evidence type="ECO:0000256" key="3">
    <source>
        <dbReference type="ARBA" id="ARBA00008773"/>
    </source>
</evidence>
<evidence type="ECO:0000256" key="5">
    <source>
        <dbReference type="ARBA" id="ARBA00022525"/>
    </source>
</evidence>